<evidence type="ECO:0000313" key="1">
    <source>
        <dbReference type="EMBL" id="KMU84415.1"/>
    </source>
</evidence>
<protein>
    <submittedName>
        <fullName evidence="1">Uncharacterized protein</fullName>
    </submittedName>
</protein>
<reference evidence="2" key="1">
    <citation type="journal article" date="2010" name="Genome Res.">
        <title>Population genomic sequencing of Coccidioides fungi reveals recent hybridization and transposon control.</title>
        <authorList>
            <person name="Neafsey D.E."/>
            <person name="Barker B.M."/>
            <person name="Sharpton T.J."/>
            <person name="Stajich J.E."/>
            <person name="Park D.J."/>
            <person name="Whiston E."/>
            <person name="Hung C.-Y."/>
            <person name="McMahan C."/>
            <person name="White J."/>
            <person name="Sykes S."/>
            <person name="Heiman D."/>
            <person name="Young S."/>
            <person name="Zeng Q."/>
            <person name="Abouelleil A."/>
            <person name="Aftuck L."/>
            <person name="Bessette D."/>
            <person name="Brown A."/>
            <person name="FitzGerald M."/>
            <person name="Lui A."/>
            <person name="Macdonald J.P."/>
            <person name="Priest M."/>
            <person name="Orbach M.J."/>
            <person name="Galgiani J.N."/>
            <person name="Kirkland T.N."/>
            <person name="Cole G.T."/>
            <person name="Birren B.W."/>
            <person name="Henn M.R."/>
            <person name="Taylor J.W."/>
            <person name="Rounsley S.D."/>
        </authorList>
    </citation>
    <scope>NUCLEOTIDE SEQUENCE [LARGE SCALE GENOMIC DNA]</scope>
    <source>
        <strain evidence="2">H538.4</strain>
    </source>
</reference>
<accession>A0A0J8RGX0</accession>
<dbReference type="EMBL" id="DS016985">
    <property type="protein sequence ID" value="KMU84415.1"/>
    <property type="molecule type" value="Genomic_DNA"/>
</dbReference>
<evidence type="ECO:0000313" key="2">
    <source>
        <dbReference type="Proteomes" id="UP000054563"/>
    </source>
</evidence>
<dbReference type="AlphaFoldDB" id="A0A0J8RGX0"/>
<gene>
    <name evidence="1" type="ORF">CIHG_02200</name>
</gene>
<sequence>MRRCGCEIREWADPPADPSMSRIYPGLHILCDCPRANSQLLSSLAGLQSLGNTKMANVGEEGFILSAMAGPNKLVTHHSTSFDFGPASTGAMIGQEIVPGLGELVFALSPRRCGYLHAKWDVKVVYFRGVSLSNSLTRLELTIKVGVHQPDCLYQHHAYRPPSPSRRPLSSPCVSPSRMSSAKVNWVPSIRPPNFLTLVIISISW</sequence>
<organism evidence="1 2">
    <name type="scientific">Coccidioides immitis H538.4</name>
    <dbReference type="NCBI Taxonomy" id="396776"/>
    <lineage>
        <taxon>Eukaryota</taxon>
        <taxon>Fungi</taxon>
        <taxon>Dikarya</taxon>
        <taxon>Ascomycota</taxon>
        <taxon>Pezizomycotina</taxon>
        <taxon>Eurotiomycetes</taxon>
        <taxon>Eurotiomycetidae</taxon>
        <taxon>Onygenales</taxon>
        <taxon>Onygenaceae</taxon>
        <taxon>Coccidioides</taxon>
    </lineage>
</organism>
<proteinExistence type="predicted"/>
<name>A0A0J8RGX0_COCIT</name>
<dbReference type="Proteomes" id="UP000054563">
    <property type="component" value="Unassembled WGS sequence"/>
</dbReference>
<dbReference type="VEuPathDB" id="FungiDB:CIHG_02200"/>